<evidence type="ECO:0000313" key="2">
    <source>
        <dbReference type="EMBL" id="SFF55235.1"/>
    </source>
</evidence>
<feature type="region of interest" description="Disordered" evidence="1">
    <location>
        <begin position="1"/>
        <end position="33"/>
    </location>
</feature>
<feature type="compositionally biased region" description="Low complexity" evidence="1">
    <location>
        <begin position="82"/>
        <end position="93"/>
    </location>
</feature>
<dbReference type="STRING" id="380248.SAMN05216251_118136"/>
<sequence length="445" mass="45121">MLGDDAQPAESDGSRNRATSGPRHAAPRKPLLTKLHIPAGKAVALAAMPTAVLMGMGFTPHFAQADEMPKGPYKAGPCVTQSDTPSPSASKSAADSKAKDDSTSTSKTGQGDKSGQESPKPSTGPSPDPTTSPQAPKPTESAKAPTTQDKSAGKATPSSTPSATPSPTKSFNPWDPLGLGDLVTGLLGGGKTPTTAPTTQAPTPAPTTAKPTPSSSPSASAPAKGDDPVGTVGKTVKDTVDGATSGADKAAKDTKDALDAAKDKATPSPTDTAGTKSGSDDAQGYPCPTYDAKALADADVEQGIPLLPDDPWVLKTTKLTLHGLSYHGIVKVKTHSGAVKDVLKFTVSGIDIDNLHQIVDGPKGTKTNVEAAKGSTSKFTGGTVTLYTESLSGNLLGLIPITFTPKAPPPLTLPELFFTNATVIQAAQFGGNLHVPGMHIYGTPN</sequence>
<evidence type="ECO:0000256" key="1">
    <source>
        <dbReference type="SAM" id="MobiDB-lite"/>
    </source>
</evidence>
<name>A0A1I2JK22_9ACTN</name>
<feature type="region of interest" description="Disordered" evidence="1">
    <location>
        <begin position="62"/>
        <end position="285"/>
    </location>
</feature>
<dbReference type="Proteomes" id="UP000199323">
    <property type="component" value="Unassembled WGS sequence"/>
</dbReference>
<feature type="compositionally biased region" description="Basic and acidic residues" evidence="1">
    <location>
        <begin position="249"/>
        <end position="265"/>
    </location>
</feature>
<evidence type="ECO:0008006" key="4">
    <source>
        <dbReference type="Google" id="ProtNLM"/>
    </source>
</evidence>
<feature type="compositionally biased region" description="Low complexity" evidence="1">
    <location>
        <begin position="155"/>
        <end position="168"/>
    </location>
</feature>
<proteinExistence type="predicted"/>
<organism evidence="2 3">
    <name type="scientific">Actinacidiphila alni</name>
    <dbReference type="NCBI Taxonomy" id="380248"/>
    <lineage>
        <taxon>Bacteria</taxon>
        <taxon>Bacillati</taxon>
        <taxon>Actinomycetota</taxon>
        <taxon>Actinomycetes</taxon>
        <taxon>Kitasatosporales</taxon>
        <taxon>Streptomycetaceae</taxon>
        <taxon>Actinacidiphila</taxon>
    </lineage>
</organism>
<evidence type="ECO:0000313" key="3">
    <source>
        <dbReference type="Proteomes" id="UP000199323"/>
    </source>
</evidence>
<gene>
    <name evidence="2" type="ORF">SAMN05216251_118136</name>
</gene>
<dbReference type="AlphaFoldDB" id="A0A1I2JK22"/>
<dbReference type="EMBL" id="FONG01000018">
    <property type="protein sequence ID" value="SFF55235.1"/>
    <property type="molecule type" value="Genomic_DNA"/>
</dbReference>
<protein>
    <recommendedName>
        <fullName evidence="4">Hydrogenase expression protein HypF</fullName>
    </recommendedName>
</protein>
<reference evidence="2 3" key="1">
    <citation type="submission" date="2016-10" db="EMBL/GenBank/DDBJ databases">
        <authorList>
            <person name="de Groot N.N."/>
        </authorList>
    </citation>
    <scope>NUCLEOTIDE SEQUENCE [LARGE SCALE GENOMIC DNA]</scope>
    <source>
        <strain evidence="2 3">CGMCC 4.3510</strain>
    </source>
</reference>
<dbReference type="PRINTS" id="PR01217">
    <property type="entry name" value="PRICHEXTENSN"/>
</dbReference>
<dbReference type="OrthoDB" id="4350094at2"/>
<feature type="compositionally biased region" description="Low complexity" evidence="1">
    <location>
        <begin position="192"/>
        <end position="234"/>
    </location>
</feature>
<feature type="compositionally biased region" description="Polar residues" evidence="1">
    <location>
        <begin position="267"/>
        <end position="277"/>
    </location>
</feature>
<keyword evidence="3" id="KW-1185">Reference proteome</keyword>
<accession>A0A1I2JK22</accession>